<dbReference type="AlphaFoldDB" id="A0AAP9Y2U7"/>
<evidence type="ECO:0000256" key="5">
    <source>
        <dbReference type="ARBA" id="ARBA00023065"/>
    </source>
</evidence>
<dbReference type="EMBL" id="CP099587">
    <property type="protein sequence ID" value="USS47651.1"/>
    <property type="molecule type" value="Genomic_DNA"/>
</dbReference>
<feature type="transmembrane region" description="Helical" evidence="7">
    <location>
        <begin position="288"/>
        <end position="304"/>
    </location>
</feature>
<evidence type="ECO:0000256" key="6">
    <source>
        <dbReference type="ARBA" id="ARBA00023136"/>
    </source>
</evidence>
<keyword evidence="5" id="KW-0406">Ion transport</keyword>
<dbReference type="Gene3D" id="1.20.1530.20">
    <property type="match status" value="1"/>
</dbReference>
<evidence type="ECO:0000313" key="12">
    <source>
        <dbReference type="Proteomes" id="UP001056386"/>
    </source>
</evidence>
<feature type="transmembrane region" description="Helical" evidence="7">
    <location>
        <begin position="259"/>
        <end position="276"/>
    </location>
</feature>
<keyword evidence="12" id="KW-1185">Reference proteome</keyword>
<evidence type="ECO:0000313" key="11">
    <source>
        <dbReference type="Proteomes" id="UP000594892"/>
    </source>
</evidence>
<dbReference type="InterPro" id="IPR038770">
    <property type="entry name" value="Na+/solute_symporter_sf"/>
</dbReference>
<evidence type="ECO:0000259" key="8">
    <source>
        <dbReference type="Pfam" id="PF00999"/>
    </source>
</evidence>
<keyword evidence="6 7" id="KW-0472">Membrane</keyword>
<name>A0AAP9Y2U7_BURGL</name>
<dbReference type="InterPro" id="IPR050794">
    <property type="entry name" value="CPA2_transporter"/>
</dbReference>
<evidence type="ECO:0000256" key="2">
    <source>
        <dbReference type="ARBA" id="ARBA00022448"/>
    </source>
</evidence>
<reference evidence="10" key="2">
    <citation type="submission" date="2022-06" db="EMBL/GenBank/DDBJ databases">
        <title>Draft genome sequence of Burkholderia glumae strain GR20004 isolated from rice panicle showing bacterial panicle blight.</title>
        <authorList>
            <person name="Choi S.Y."/>
            <person name="Lee Y.H."/>
        </authorList>
    </citation>
    <scope>NUCLEOTIDE SEQUENCE</scope>
    <source>
        <strain evidence="10">GR20004</strain>
    </source>
</reference>
<feature type="transmembrane region" description="Helical" evidence="7">
    <location>
        <begin position="201"/>
        <end position="223"/>
    </location>
</feature>
<evidence type="ECO:0000256" key="1">
    <source>
        <dbReference type="ARBA" id="ARBA00004141"/>
    </source>
</evidence>
<feature type="transmembrane region" description="Helical" evidence="7">
    <location>
        <begin position="6"/>
        <end position="23"/>
    </location>
</feature>
<dbReference type="InterPro" id="IPR006153">
    <property type="entry name" value="Cation/H_exchanger_TM"/>
</dbReference>
<dbReference type="Proteomes" id="UP000594892">
    <property type="component" value="Chromosome 2"/>
</dbReference>
<feature type="transmembrane region" description="Helical" evidence="7">
    <location>
        <begin position="30"/>
        <end position="48"/>
    </location>
</feature>
<evidence type="ECO:0000256" key="3">
    <source>
        <dbReference type="ARBA" id="ARBA00022692"/>
    </source>
</evidence>
<keyword evidence="2" id="KW-0813">Transport</keyword>
<comment type="subcellular location">
    <subcellularLocation>
        <location evidence="1">Membrane</location>
        <topology evidence="1">Multi-pass membrane protein</topology>
    </subcellularLocation>
</comment>
<accession>A0AAP9Y2U7</accession>
<dbReference type="GO" id="GO:1902600">
    <property type="term" value="P:proton transmembrane transport"/>
    <property type="evidence" value="ECO:0007669"/>
    <property type="project" value="InterPro"/>
</dbReference>
<dbReference type="GO" id="GO:0016020">
    <property type="term" value="C:membrane"/>
    <property type="evidence" value="ECO:0007669"/>
    <property type="project" value="UniProtKB-SubCell"/>
</dbReference>
<feature type="transmembrane region" description="Helical" evidence="7">
    <location>
        <begin position="379"/>
        <end position="402"/>
    </location>
</feature>
<feature type="transmembrane region" description="Helical" evidence="7">
    <location>
        <begin position="169"/>
        <end position="195"/>
    </location>
</feature>
<feature type="transmembrane region" description="Helical" evidence="7">
    <location>
        <begin position="100"/>
        <end position="122"/>
    </location>
</feature>
<dbReference type="RefSeq" id="WP_015875732.1">
    <property type="nucleotide sequence ID" value="NZ_CP021074.1"/>
</dbReference>
<evidence type="ECO:0000256" key="7">
    <source>
        <dbReference type="SAM" id="Phobius"/>
    </source>
</evidence>
<evidence type="ECO:0000313" key="9">
    <source>
        <dbReference type="EMBL" id="QPQ93481.1"/>
    </source>
</evidence>
<evidence type="ECO:0000313" key="10">
    <source>
        <dbReference type="EMBL" id="USS47651.1"/>
    </source>
</evidence>
<protein>
    <submittedName>
        <fullName evidence="9">Cation:proton antiporter</fullName>
    </submittedName>
</protein>
<dbReference type="Pfam" id="PF00999">
    <property type="entry name" value="Na_H_Exchanger"/>
    <property type="match status" value="1"/>
</dbReference>
<reference evidence="9 11" key="1">
    <citation type="submission" date="2020-12" db="EMBL/GenBank/DDBJ databases">
        <title>FDA dAtabase for Regulatory Grade micrObial Sequences (FDA-ARGOS): Supporting development and validation of Infectious Disease Dx tests.</title>
        <authorList>
            <person name="Minogue T."/>
            <person name="Wolcott M."/>
            <person name="Wasieloski L."/>
            <person name="Aguilar W."/>
            <person name="Moore D."/>
            <person name="Jaissle J."/>
            <person name="Tallon L."/>
            <person name="Sadzewicz L."/>
            <person name="Zhao X."/>
            <person name="Boylan J."/>
            <person name="Ott S."/>
            <person name="Bowen H."/>
            <person name="Vavikolanu K."/>
            <person name="Mehta A."/>
            <person name="Aluvathingal J."/>
            <person name="Nadendla S."/>
            <person name="Yan Y."/>
            <person name="Sichtig H."/>
        </authorList>
    </citation>
    <scope>NUCLEOTIDE SEQUENCE [LARGE SCALE GENOMIC DNA]</scope>
    <source>
        <strain evidence="9 11">FDAARGOS_949</strain>
    </source>
</reference>
<feature type="transmembrane region" description="Helical" evidence="7">
    <location>
        <begin position="134"/>
        <end position="157"/>
    </location>
</feature>
<gene>
    <name evidence="9" type="ORF">I6H06_14680</name>
    <name evidence="10" type="ORF">NFI99_22875</name>
</gene>
<organism evidence="9 11">
    <name type="scientific">Burkholderia glumae</name>
    <name type="common">Pseudomonas glumae</name>
    <dbReference type="NCBI Taxonomy" id="337"/>
    <lineage>
        <taxon>Bacteria</taxon>
        <taxon>Pseudomonadati</taxon>
        <taxon>Pseudomonadota</taxon>
        <taxon>Betaproteobacteria</taxon>
        <taxon>Burkholderiales</taxon>
        <taxon>Burkholderiaceae</taxon>
        <taxon>Burkholderia</taxon>
    </lineage>
</organism>
<proteinExistence type="predicted"/>
<dbReference type="GO" id="GO:0015297">
    <property type="term" value="F:antiporter activity"/>
    <property type="evidence" value="ECO:0007669"/>
    <property type="project" value="InterPro"/>
</dbReference>
<dbReference type="EMBL" id="CP065601">
    <property type="protein sequence ID" value="QPQ93481.1"/>
    <property type="molecule type" value="Genomic_DNA"/>
</dbReference>
<keyword evidence="4 7" id="KW-1133">Transmembrane helix</keyword>
<feature type="transmembrane region" description="Helical" evidence="7">
    <location>
        <begin position="68"/>
        <end position="88"/>
    </location>
</feature>
<sequence>MVTWLLQLALIVAACGCFGWLAQRLGQARVVGELAAGIVLGQGVLGAVDPSLQTALFGPAVSAGLTQLGEVGVIMLMFQIGLHLRLGADPRRTAAGAAPPAVKVAAIGMLLPLAGGCAIGWLSHDTLAPQVATLPYTLFCGVALSVSALPVMVRIVADTDLIGSPPSMLALSAAMLTDLAGWVMLAFVSAIAVAGADLSSAWRVVAGIAVFLVVSKLVVRLVVAPLAGEATRRDSPGALMAVVVPYVTVSAWATTAIGVHSAFGALLAAVMLRGVPGLQAHWERQIEGFVNAVLLPVFFVYSGLQVSFETFDGATQWGWLVPFLAVAFVGKFGGSYLGARWSGLPRRDAALVGSLMNTRGLVELVVLSAGLQMQALSQGAYAVLLLVALATTAMTTPFVHLWRRAALRPA</sequence>
<dbReference type="PANTHER" id="PTHR32468">
    <property type="entry name" value="CATION/H + ANTIPORTER"/>
    <property type="match status" value="1"/>
</dbReference>
<feature type="domain" description="Cation/H+ exchanger transmembrane" evidence="8">
    <location>
        <begin position="18"/>
        <end position="398"/>
    </location>
</feature>
<feature type="transmembrane region" description="Helical" evidence="7">
    <location>
        <begin position="316"/>
        <end position="337"/>
    </location>
</feature>
<dbReference type="GeneID" id="45698035"/>
<dbReference type="Proteomes" id="UP001056386">
    <property type="component" value="Chromosome 1"/>
</dbReference>
<evidence type="ECO:0000256" key="4">
    <source>
        <dbReference type="ARBA" id="ARBA00022989"/>
    </source>
</evidence>
<dbReference type="PANTHER" id="PTHR32468:SF0">
    <property type="entry name" value="K(+)_H(+) ANTIPORTER 1"/>
    <property type="match status" value="1"/>
</dbReference>
<keyword evidence="3 7" id="KW-0812">Transmembrane</keyword>